<dbReference type="GO" id="GO:0097431">
    <property type="term" value="C:mitotic spindle pole"/>
    <property type="evidence" value="ECO:0007669"/>
    <property type="project" value="TreeGrafter"/>
</dbReference>
<evidence type="ECO:0000256" key="2">
    <source>
        <dbReference type="SAM" id="Phobius"/>
    </source>
</evidence>
<protein>
    <submittedName>
        <fullName evidence="3">Regulator of microtubule dynamics protein 2</fullName>
    </submittedName>
</protein>
<dbReference type="InterPro" id="IPR011990">
    <property type="entry name" value="TPR-like_helical_dom_sf"/>
</dbReference>
<dbReference type="GO" id="GO:0005876">
    <property type="term" value="C:spindle microtubule"/>
    <property type="evidence" value="ECO:0007669"/>
    <property type="project" value="TreeGrafter"/>
</dbReference>
<keyword evidence="2" id="KW-0812">Transmembrane</keyword>
<accession>A0A0X3P6R9</accession>
<dbReference type="PANTHER" id="PTHR16056:SF37">
    <property type="entry name" value="REGULATOR OF MICROTUBULE DYNAMICS PROTEIN 3-LIKE ISOFORM X1"/>
    <property type="match status" value="1"/>
</dbReference>
<dbReference type="AlphaFoldDB" id="A0A0X3P6R9"/>
<reference evidence="3" key="1">
    <citation type="submission" date="2016-01" db="EMBL/GenBank/DDBJ databases">
        <title>Reference transcriptome for the parasite Schistocephalus solidus: insights into the molecular evolution of parasitism.</title>
        <authorList>
            <person name="Hebert F.O."/>
            <person name="Grambauer S."/>
            <person name="Barber I."/>
            <person name="Landry C.R."/>
            <person name="Aubin-Horth N."/>
        </authorList>
    </citation>
    <scope>NUCLEOTIDE SEQUENCE</scope>
</reference>
<dbReference type="GO" id="GO:0005739">
    <property type="term" value="C:mitochondrion"/>
    <property type="evidence" value="ECO:0007669"/>
    <property type="project" value="TreeGrafter"/>
</dbReference>
<dbReference type="InterPro" id="IPR049039">
    <property type="entry name" value="RMD1-3_a_helical_rpt"/>
</dbReference>
<dbReference type="GO" id="GO:0008017">
    <property type="term" value="F:microtubule binding"/>
    <property type="evidence" value="ECO:0007669"/>
    <property type="project" value="TreeGrafter"/>
</dbReference>
<keyword evidence="2" id="KW-0472">Membrane</keyword>
<dbReference type="EMBL" id="GEEE01020349">
    <property type="protein sequence ID" value="JAP42876.1"/>
    <property type="molecule type" value="Transcribed_RNA"/>
</dbReference>
<gene>
    <name evidence="3" type="primary">RMD2</name>
    <name evidence="3" type="ORF">TR88651</name>
</gene>
<feature type="coiled-coil region" evidence="1">
    <location>
        <begin position="76"/>
        <end position="103"/>
    </location>
</feature>
<evidence type="ECO:0000256" key="1">
    <source>
        <dbReference type="SAM" id="Coils"/>
    </source>
</evidence>
<proteinExistence type="predicted"/>
<feature type="non-terminal residue" evidence="3">
    <location>
        <position position="1"/>
    </location>
</feature>
<name>A0A0X3P6R9_SCHSO</name>
<evidence type="ECO:0000313" key="3">
    <source>
        <dbReference type="EMBL" id="JAP42876.1"/>
    </source>
</evidence>
<keyword evidence="1" id="KW-0175">Coiled coil</keyword>
<organism evidence="3">
    <name type="scientific">Schistocephalus solidus</name>
    <name type="common">Tapeworm</name>
    <dbReference type="NCBI Taxonomy" id="70667"/>
    <lineage>
        <taxon>Eukaryota</taxon>
        <taxon>Metazoa</taxon>
        <taxon>Spiralia</taxon>
        <taxon>Lophotrochozoa</taxon>
        <taxon>Platyhelminthes</taxon>
        <taxon>Cestoda</taxon>
        <taxon>Eucestoda</taxon>
        <taxon>Diphyllobothriidea</taxon>
        <taxon>Diphyllobothriidae</taxon>
        <taxon>Schistocephalus</taxon>
    </lineage>
</organism>
<dbReference type="SUPFAM" id="SSF48452">
    <property type="entry name" value="TPR-like"/>
    <property type="match status" value="1"/>
</dbReference>
<sequence length="476" mass="53082">GVQCAERLFPPNMDSALSADNALAGRISTTIEALSRVVRENTAYTYTRLTRTVAVYSVSAFTAGFALGITVGVLVQRLLRDRNDILEHQIEAIRNEIAALRADSERRPDLRRPSSATFEAYIANEDEEEDEFFEARSNGSSDSADFLSAGYSARGFYTSPSASSLSGHTVSKCLSSTSLPAEVALELDALAEAALHPLRQVSVENGEDSSAYNIAAASRAFARCLVYKKQFKRRPEYLWRLARAAYLASVERRQASTEATSQPSSFLFNISSSNSTISLQTANEFTDLGLFVARRAVQLSRLGMDQGCVDQKDAARSYKWLAIFVGLLAESSSINQKIKLGYEFKKHIDNAIKLDPSDAYCHLLKGRWCFEVYNLSWVERQFASRLFATPPSATIEEAIDEFLEVERLQPNYWPSNQIYLAKCEFARSRYTAANEWITRAGSILEDNDKPIGDETDRTELLAELAVLQPKYASWVY</sequence>
<dbReference type="PANTHER" id="PTHR16056">
    <property type="entry name" value="REGULATOR OF MICROTUBULE DYNAMICS PROTEIN"/>
    <property type="match status" value="1"/>
</dbReference>
<dbReference type="Pfam" id="PF21033">
    <property type="entry name" value="RMD1-3"/>
    <property type="match status" value="1"/>
</dbReference>
<keyword evidence="2" id="KW-1133">Transmembrane helix</keyword>
<dbReference type="Gene3D" id="1.25.40.10">
    <property type="entry name" value="Tetratricopeptide repeat domain"/>
    <property type="match status" value="1"/>
</dbReference>
<feature type="transmembrane region" description="Helical" evidence="2">
    <location>
        <begin position="53"/>
        <end position="75"/>
    </location>
</feature>